<evidence type="ECO:0000313" key="2">
    <source>
        <dbReference type="Proteomes" id="UP000003752"/>
    </source>
</evidence>
<evidence type="ECO:0000313" key="1">
    <source>
        <dbReference type="EMBL" id="EEI23073.1"/>
    </source>
</evidence>
<dbReference type="Proteomes" id="UP000003752">
    <property type="component" value="Unassembled WGS sequence"/>
</dbReference>
<dbReference type="EMBL" id="ACGP01000229">
    <property type="protein sequence ID" value="EEI23073.1"/>
    <property type="molecule type" value="Genomic_DNA"/>
</dbReference>
<reference evidence="1 2" key="1">
    <citation type="submission" date="2009-01" db="EMBL/GenBank/DDBJ databases">
        <authorList>
            <person name="Qin X."/>
            <person name="Bachman B."/>
            <person name="Battles P."/>
            <person name="Bell A."/>
            <person name="Bess C."/>
            <person name="Bickham C."/>
            <person name="Chaboub L."/>
            <person name="Chen D."/>
            <person name="Coyle M."/>
            <person name="Deiros D.R."/>
            <person name="Dinh H."/>
            <person name="Forbes L."/>
            <person name="Fowler G."/>
            <person name="Francisco L."/>
            <person name="Fu Q."/>
            <person name="Gubbala S."/>
            <person name="Hale W."/>
            <person name="Han Y."/>
            <person name="Hemphill L."/>
            <person name="Highlander S.K."/>
            <person name="Hirani K."/>
            <person name="Hogues M."/>
            <person name="Jackson L."/>
            <person name="Jakkamsetti A."/>
            <person name="Javaid M."/>
            <person name="Jiang H."/>
            <person name="Korchina V."/>
            <person name="Kovar C."/>
            <person name="Lara F."/>
            <person name="Lee S."/>
            <person name="Mata R."/>
            <person name="Mathew T."/>
            <person name="Moen C."/>
            <person name="Morales K."/>
            <person name="Munidasa M."/>
            <person name="Nazareth L."/>
            <person name="Ngo R."/>
            <person name="Nguyen L."/>
            <person name="Okwuonu G."/>
            <person name="Ongeri F."/>
            <person name="Patil S."/>
            <person name="Petrosino J."/>
            <person name="Pham C."/>
            <person name="Pham P."/>
            <person name="Pu L.-L."/>
            <person name="Puazo M."/>
            <person name="Raj R."/>
            <person name="Reid J."/>
            <person name="Rouhana J."/>
            <person name="Saada N."/>
            <person name="Shang Y."/>
            <person name="Simmons D."/>
            <person name="Thornton R."/>
            <person name="Warren J."/>
            <person name="Weissenberger G."/>
            <person name="Zhang J."/>
            <person name="Zhang L."/>
            <person name="Zhou C."/>
            <person name="Zhu D."/>
            <person name="Muzny D."/>
            <person name="Worley K."/>
            <person name="Gibbs R."/>
        </authorList>
    </citation>
    <scope>NUCLEOTIDE SEQUENCE [LARGE SCALE GENOMIC DNA]</scope>
    <source>
        <strain evidence="2">ATCC 8290 / DSM 20176 / CCUG 30140 / JCM 1155 / KCTC 3500 / NBRC 15886 / NCIMB 8040 / NRRL B-1843 / 9</strain>
    </source>
</reference>
<dbReference type="AlphaFoldDB" id="C0XNE7"/>
<sequence>MTSSQKGHTLFFESFQIIWGIKEIMLEDNSNYDLFQRLHPHCFSEAMVAHYAKEELERRADNGDGEAKMLLAIRESELREEDNSIKRRGPIQQFKHSAPTLKVIFRMRLS</sequence>
<organism evidence="1 2">
    <name type="scientific">Lentilactobacillus hilgardii (strain ATCC 8290 / DSM 20176 / CCUG 30140 / JCM 1155 / KCTC 3500 / NBRC 15886 / NCIMB 8040 / NRRL B-1843 / 9)</name>
    <dbReference type="NCBI Taxonomy" id="1423757"/>
    <lineage>
        <taxon>Bacteria</taxon>
        <taxon>Bacillati</taxon>
        <taxon>Bacillota</taxon>
        <taxon>Bacilli</taxon>
        <taxon>Lactobacillales</taxon>
        <taxon>Lactobacillaceae</taxon>
        <taxon>Lentilactobacillus</taxon>
    </lineage>
</organism>
<comment type="caution">
    <text evidence="1">The sequence shown here is derived from an EMBL/GenBank/DDBJ whole genome shotgun (WGS) entry which is preliminary data.</text>
</comment>
<accession>C0XNE7</accession>
<proteinExistence type="predicted"/>
<gene>
    <name evidence="1" type="ORF">HMPREF0519_2758</name>
</gene>
<protein>
    <submittedName>
        <fullName evidence="1">Uncharacterized protein</fullName>
    </submittedName>
</protein>
<name>C0XNE7_LENH9</name>
<dbReference type="HOGENOM" id="CLU_173223_0_0_9"/>
<keyword evidence="2" id="KW-1185">Reference proteome</keyword>